<evidence type="ECO:0000313" key="1">
    <source>
        <dbReference type="EMBL" id="MEB8515601.1"/>
    </source>
</evidence>
<evidence type="ECO:0000313" key="2">
    <source>
        <dbReference type="Proteomes" id="UP001308776"/>
    </source>
</evidence>
<name>A0ABU6FY02_9PROT</name>
<organism evidence="1 2">
    <name type="scientific">Acidithiobacillus ferriphilus</name>
    <dbReference type="NCBI Taxonomy" id="1689834"/>
    <lineage>
        <taxon>Bacteria</taxon>
        <taxon>Pseudomonadati</taxon>
        <taxon>Pseudomonadota</taxon>
        <taxon>Acidithiobacillia</taxon>
        <taxon>Acidithiobacillales</taxon>
        <taxon>Acidithiobacillaceae</taxon>
        <taxon>Acidithiobacillus</taxon>
    </lineage>
</organism>
<sequence>MVNVLEAWDGPTDGWLIIDALDATRGGRGEGTFRGLIERVLAFKGRWKVVASIRTFDLRMGIRFRELFPGQPPDEAYRDPSFSTVRHVLVPQWSPTEFAQVLIQAPALGRALEGAPAKLRQLAQVPFNTRLINEILQSDTVAESLRDLSNQAGLLHLYWDHRIAGLGAAAEACLHRVVRSMVDARALRVPTSVAAESYPEALDALCVHAVLIRVENDRYVQFRHHLLFDYVASRLLLDTDGIISGRVRFPKSEAKGLMLAPSLGFLLQEMWASEADRCRYWNAVEQIVADSEGDPILRSAAGRLSAELPETVADTLTLARHVDSGNARATATIGHVIAALAVRLEDDSTVELAPWVALAGELAGSVRRISLSLRFLVHLILNAATPPQVATEVGIAARALLRDAFDHEEPHARAVWLIPYVVTTFATDPVASRALLDAVFDPRRFTTHSWEDVPALCREIGKLAPTAPDFVARVYAKTYAGSVDSDVVTRLGDSRILSLTSNARQDYSIALYSLSEFFPEFLRSHPSEAVEALVGAVEAYIARTHLPRAGEVRDLITRTIGDRMVRLKPDMSYIWANNPDAPHAQDGEALVAKFMTTLVALPADVALSIAEQLASTTASAILWSRLFYAAVRRDDRLVDFLWPIAANEAWIVEPDTRKDAIDLVAAGYARRTHSEKQTLEESAPDFDLSRFTDPLAARKALIDRLFSAIGADQLVTEEARSCLAVLPAAAIEQRNDRLFHMNTSWGRVDALDWIPDIERSHPSNATMITAIEEAQTYFGLEAGQSAKSEIETWQGLSALDAVVQRLSASELNPDLRRLGEGVIGQGCARLAAGQRLVVEAEDHDPAERFVAFLMIAVYSESPSVDDDTEARFEQSQGWSFPAARVDAAIAALEVCLQRPDLYPILTSDIDRLLDDAHPATRLQAATHLVRLWDIDRDGFWNRLALRLIRETNFGVLGGLVDVLRRVLHADPARTETCLSAALDWFSGTAKEERLAELTADLHTILAVTYSSPTADAILCRWIADPVVHKGPLHKIVVTLREAVALGLRPGQAEDIAVRHRAQRLLYRIVLAANAPLNGYDPKMMIPDDQVEALRACMNLLDIAGMELYFATGRAGGGTDGLSDTSCATFLEEIAPTIERIGDNASPHTVYHLMLLIEVLAPYGAAKAFDLTAHVIRAGGLRGGYQYESLGADLMVRLVGTFLADDKEIFADEARRQALVDCLEIFMEAGWPAARRLLYRLPELIQ</sequence>
<reference evidence="1 2" key="1">
    <citation type="submission" date="2022-11" db="EMBL/GenBank/DDBJ databases">
        <title>Comparative genomics analysis of Acidithiobacillus ferriphilus.</title>
        <authorList>
            <person name="Ma L."/>
        </authorList>
    </citation>
    <scope>NUCLEOTIDE SEQUENCE [LARGE SCALE GENOMIC DNA]</scope>
    <source>
        <strain evidence="1 2">DY15</strain>
    </source>
</reference>
<proteinExistence type="predicted"/>
<evidence type="ECO:0008006" key="3">
    <source>
        <dbReference type="Google" id="ProtNLM"/>
    </source>
</evidence>
<comment type="caution">
    <text evidence="1">The sequence shown here is derived from an EMBL/GenBank/DDBJ whole genome shotgun (WGS) entry which is preliminary data.</text>
</comment>
<keyword evidence="2" id="KW-1185">Reference proteome</keyword>
<dbReference type="Proteomes" id="UP001308776">
    <property type="component" value="Unassembled WGS sequence"/>
</dbReference>
<gene>
    <name evidence="1" type="ORF">OW717_16325</name>
</gene>
<accession>A0ABU6FY02</accession>
<dbReference type="EMBL" id="JAQGFR010000308">
    <property type="protein sequence ID" value="MEB8515601.1"/>
    <property type="molecule type" value="Genomic_DNA"/>
</dbReference>
<protein>
    <recommendedName>
        <fullName evidence="3">ATP-binding protein</fullName>
    </recommendedName>
</protein>
<dbReference type="RefSeq" id="WP_325757430.1">
    <property type="nucleotide sequence ID" value="NZ_JAQGFK010000073.1"/>
</dbReference>